<dbReference type="PANTHER" id="PTHR36901:SF1">
    <property type="entry name" value="F-BOX DOMAIN CONTAINING PROTEIN, EXPRESSED"/>
    <property type="match status" value="1"/>
</dbReference>
<dbReference type="PANTHER" id="PTHR36901">
    <property type="entry name" value="F-BOX DOMAIN CONTAINING PROTEIN, EXPRESSED-RELATED"/>
    <property type="match status" value="1"/>
</dbReference>
<sequence>MVCKEWAGVAAWPSRTWLIGSQHDDQSYIGVLALLAWQPRLIHFVVDNIPMVVGFEYSSSHVNLTISKPVDNPMVITLFNPNFDKRIPLAMIGFFKKWHDVVIVSSQLVSFLMNRLACYISVTDEWTLVNFTYAGYAGVKHFLVANLCGLQVTTLHP</sequence>
<dbReference type="STRING" id="77586.A0A0D9WWG1"/>
<keyword evidence="2" id="KW-1185">Reference proteome</keyword>
<organism evidence="1 2">
    <name type="scientific">Leersia perrieri</name>
    <dbReference type="NCBI Taxonomy" id="77586"/>
    <lineage>
        <taxon>Eukaryota</taxon>
        <taxon>Viridiplantae</taxon>
        <taxon>Streptophyta</taxon>
        <taxon>Embryophyta</taxon>
        <taxon>Tracheophyta</taxon>
        <taxon>Spermatophyta</taxon>
        <taxon>Magnoliopsida</taxon>
        <taxon>Liliopsida</taxon>
        <taxon>Poales</taxon>
        <taxon>Poaceae</taxon>
        <taxon>BOP clade</taxon>
        <taxon>Oryzoideae</taxon>
        <taxon>Oryzeae</taxon>
        <taxon>Oryzinae</taxon>
        <taxon>Leersia</taxon>
    </lineage>
</organism>
<dbReference type="HOGENOM" id="CLU_1680464_0_0_1"/>
<reference evidence="1" key="3">
    <citation type="submission" date="2015-04" db="UniProtKB">
        <authorList>
            <consortium name="EnsemblPlants"/>
        </authorList>
    </citation>
    <scope>IDENTIFICATION</scope>
</reference>
<reference evidence="2" key="2">
    <citation type="submission" date="2013-12" db="EMBL/GenBank/DDBJ databases">
        <authorList>
            <person name="Yu Y."/>
            <person name="Lee S."/>
            <person name="de Baynast K."/>
            <person name="Wissotski M."/>
            <person name="Liu L."/>
            <person name="Talag J."/>
            <person name="Goicoechea J."/>
            <person name="Angelova A."/>
            <person name="Jetty R."/>
            <person name="Kudrna D."/>
            <person name="Golser W."/>
            <person name="Rivera L."/>
            <person name="Zhang J."/>
            <person name="Wing R."/>
        </authorList>
    </citation>
    <scope>NUCLEOTIDE SEQUENCE</scope>
</reference>
<dbReference type="Gramene" id="LPERR07G05250.1">
    <property type="protein sequence ID" value="LPERR07G05250.1"/>
    <property type="gene ID" value="LPERR07G05250"/>
</dbReference>
<protein>
    <submittedName>
        <fullName evidence="1">Uncharacterized protein</fullName>
    </submittedName>
</protein>
<evidence type="ECO:0000313" key="2">
    <source>
        <dbReference type="Proteomes" id="UP000032180"/>
    </source>
</evidence>
<dbReference type="AlphaFoldDB" id="A0A0D9WWG1"/>
<name>A0A0D9WWG1_9ORYZ</name>
<dbReference type="Proteomes" id="UP000032180">
    <property type="component" value="Chromosome 7"/>
</dbReference>
<accession>A0A0D9WWG1</accession>
<reference evidence="1 2" key="1">
    <citation type="submission" date="2012-08" db="EMBL/GenBank/DDBJ databases">
        <title>Oryza genome evolution.</title>
        <authorList>
            <person name="Wing R.A."/>
        </authorList>
    </citation>
    <scope>NUCLEOTIDE SEQUENCE</scope>
</reference>
<proteinExistence type="predicted"/>
<dbReference type="EnsemblPlants" id="LPERR07G05250.1">
    <property type="protein sequence ID" value="LPERR07G05250.1"/>
    <property type="gene ID" value="LPERR07G05250"/>
</dbReference>
<evidence type="ECO:0000313" key="1">
    <source>
        <dbReference type="EnsemblPlants" id="LPERR07G05250.1"/>
    </source>
</evidence>